<dbReference type="Proteomes" id="UP000199630">
    <property type="component" value="Unassembled WGS sequence"/>
</dbReference>
<feature type="region of interest" description="Disordered" evidence="1">
    <location>
        <begin position="34"/>
        <end position="57"/>
    </location>
</feature>
<gene>
    <name evidence="2" type="ORF">SAMN04487991_1743</name>
</gene>
<evidence type="ECO:0000256" key="1">
    <source>
        <dbReference type="SAM" id="MobiDB-lite"/>
    </source>
</evidence>
<dbReference type="EMBL" id="FORH01000002">
    <property type="protein sequence ID" value="SFJ23082.1"/>
    <property type="molecule type" value="Genomic_DNA"/>
</dbReference>
<evidence type="ECO:0000313" key="3">
    <source>
        <dbReference type="Proteomes" id="UP000199630"/>
    </source>
</evidence>
<feature type="compositionally biased region" description="Basic and acidic residues" evidence="1">
    <location>
        <begin position="35"/>
        <end position="49"/>
    </location>
</feature>
<organism evidence="2 3">
    <name type="scientific">Celeribacter neptunius</name>
    <dbReference type="NCBI Taxonomy" id="588602"/>
    <lineage>
        <taxon>Bacteria</taxon>
        <taxon>Pseudomonadati</taxon>
        <taxon>Pseudomonadota</taxon>
        <taxon>Alphaproteobacteria</taxon>
        <taxon>Rhodobacterales</taxon>
        <taxon>Roseobacteraceae</taxon>
        <taxon>Celeribacter</taxon>
    </lineage>
</organism>
<name>A0A1I3PNK7_9RHOB</name>
<proteinExistence type="predicted"/>
<reference evidence="3" key="1">
    <citation type="submission" date="2016-10" db="EMBL/GenBank/DDBJ databases">
        <authorList>
            <person name="Varghese N."/>
            <person name="Submissions S."/>
        </authorList>
    </citation>
    <scope>NUCLEOTIDE SEQUENCE [LARGE SCALE GENOMIC DNA]</scope>
    <source>
        <strain evidence="3">DSM 26471</strain>
    </source>
</reference>
<keyword evidence="3" id="KW-1185">Reference proteome</keyword>
<dbReference type="STRING" id="588602.SAMN04487991_1743"/>
<accession>A0A1I3PNK7</accession>
<sequence length="57" mass="6102">MQGGAGRRPCHAGEEGHVPSVLWGRVHRSAVTPARGREAASLHDFDANRKVSVLEQG</sequence>
<evidence type="ECO:0000313" key="2">
    <source>
        <dbReference type="EMBL" id="SFJ23082.1"/>
    </source>
</evidence>
<dbReference type="AlphaFoldDB" id="A0A1I3PNK7"/>
<protein>
    <submittedName>
        <fullName evidence="2">Uncharacterized protein</fullName>
    </submittedName>
</protein>